<dbReference type="EMBL" id="LWAF01000018">
    <property type="protein sequence ID" value="ODN29813.1"/>
    <property type="molecule type" value="Genomic_DNA"/>
</dbReference>
<dbReference type="STRING" id="1008305.A4H02_08650"/>
<evidence type="ECO:0000313" key="8">
    <source>
        <dbReference type="Proteomes" id="UP000094570"/>
    </source>
</evidence>
<feature type="transmembrane region" description="Helical" evidence="6">
    <location>
        <begin position="83"/>
        <end position="108"/>
    </location>
</feature>
<feature type="transmembrane region" description="Helical" evidence="6">
    <location>
        <begin position="44"/>
        <end position="62"/>
    </location>
</feature>
<keyword evidence="4 6" id="KW-1133">Transmembrane helix</keyword>
<comment type="caution">
    <text evidence="7">The sequence shown here is derived from an EMBL/GenBank/DDBJ whole genome shotgun (WGS) entry which is preliminary data.</text>
</comment>
<dbReference type="Pfam" id="PF01943">
    <property type="entry name" value="Polysacc_synt"/>
    <property type="match status" value="1"/>
</dbReference>
<dbReference type="InterPro" id="IPR002797">
    <property type="entry name" value="Polysacc_synth"/>
</dbReference>
<evidence type="ECO:0000256" key="5">
    <source>
        <dbReference type="ARBA" id="ARBA00023136"/>
    </source>
</evidence>
<feature type="transmembrane region" description="Helical" evidence="6">
    <location>
        <begin position="172"/>
        <end position="196"/>
    </location>
</feature>
<dbReference type="PANTHER" id="PTHR30250">
    <property type="entry name" value="PST FAMILY PREDICTED COLANIC ACID TRANSPORTER"/>
    <property type="match status" value="1"/>
</dbReference>
<evidence type="ECO:0000256" key="1">
    <source>
        <dbReference type="ARBA" id="ARBA00004651"/>
    </source>
</evidence>
<evidence type="ECO:0000256" key="6">
    <source>
        <dbReference type="SAM" id="Phobius"/>
    </source>
</evidence>
<dbReference type="PANTHER" id="PTHR30250:SF11">
    <property type="entry name" value="O-ANTIGEN TRANSPORTER-RELATED"/>
    <property type="match status" value="1"/>
</dbReference>
<feature type="transmembrane region" description="Helical" evidence="6">
    <location>
        <begin position="287"/>
        <end position="309"/>
    </location>
</feature>
<feature type="transmembrane region" description="Helical" evidence="6">
    <location>
        <begin position="114"/>
        <end position="131"/>
    </location>
</feature>
<evidence type="ECO:0000256" key="2">
    <source>
        <dbReference type="ARBA" id="ARBA00022475"/>
    </source>
</evidence>
<name>A0A1E3G1T0_9BACT</name>
<proteinExistence type="predicted"/>
<feature type="transmembrane region" description="Helical" evidence="6">
    <location>
        <begin position="329"/>
        <end position="350"/>
    </location>
</feature>
<dbReference type="InterPro" id="IPR050833">
    <property type="entry name" value="Poly_Biosynth_Transport"/>
</dbReference>
<sequence>MSRYRKLFTDTLILAAGNLGTKTVQFLLLPVITRYLSPKDLGKLDILSTTVLLIVPLFSLQIPEAVLRFTVEYTRNNVETTELLVSALVFSFFSAVPVFFLCLISSKLETFKNFGLFLFIIYVLSVLNTVLRQYIRGIDKVRVYVISDLLYSLSFAVSLVLLLKIFSLGLNGYLLSMVLAFSTSLLFVAPIVFVSVGWSKKLLPINTAILRQMLIYSLPLVPNGIMWWVITASDRYILRAFLGYEATGIYSVATKIPSLVTVFYSVFHQAWQVSSMEESSNQNYPKYFTMVFSAVQTYLFLGASMGLLILKPFLSVYINESYGESWKYVPFLLLGAVYQVFSGFFGVNYGNFKRTAGAFYSTFIAALVKITTFLFLLKPAGIQAASISTMLGYLSMWIIRIRHTKEIANVYIDSKLNIVCSILLTAQATSLTILGENSYIVQLAIFGALLGSVRRHLKALFALSFSYIRSVMKVK</sequence>
<evidence type="ECO:0000256" key="3">
    <source>
        <dbReference type="ARBA" id="ARBA00022692"/>
    </source>
</evidence>
<evidence type="ECO:0008006" key="9">
    <source>
        <dbReference type="Google" id="ProtNLM"/>
    </source>
</evidence>
<feature type="transmembrane region" description="Helical" evidence="6">
    <location>
        <begin position="249"/>
        <end position="267"/>
    </location>
</feature>
<feature type="transmembrane region" description="Helical" evidence="6">
    <location>
        <begin position="143"/>
        <end position="166"/>
    </location>
</feature>
<dbReference type="RefSeq" id="WP_069293785.1">
    <property type="nucleotide sequence ID" value="NZ_CP140110.1"/>
</dbReference>
<keyword evidence="8" id="KW-1185">Reference proteome</keyword>
<feature type="transmembrane region" description="Helical" evidence="6">
    <location>
        <begin position="382"/>
        <end position="399"/>
    </location>
</feature>
<reference evidence="8" key="1">
    <citation type="submission" date="2016-04" db="EMBL/GenBank/DDBJ databases">
        <title>The genome sequence project of a novel Fervidobacterium isolate from a hot spring in Thailand.</title>
        <authorList>
            <person name="Gonzalez J.M."/>
            <person name="Cuecas A."/>
            <person name="Kanoksilapatham W."/>
        </authorList>
    </citation>
    <scope>NUCLEOTIDE SEQUENCE [LARGE SCALE GENOMIC DNA]</scope>
    <source>
        <strain evidence="8">FC2004</strain>
    </source>
</reference>
<dbReference type="Proteomes" id="UP000094570">
    <property type="component" value="Unassembled WGS sequence"/>
</dbReference>
<evidence type="ECO:0000313" key="7">
    <source>
        <dbReference type="EMBL" id="ODN29813.1"/>
    </source>
</evidence>
<keyword evidence="3 6" id="KW-0812">Transmembrane</keyword>
<keyword evidence="5 6" id="KW-0472">Membrane</keyword>
<keyword evidence="2" id="KW-1003">Cell membrane</keyword>
<dbReference type="OrthoDB" id="3249502at2"/>
<feature type="transmembrane region" description="Helical" evidence="6">
    <location>
        <begin position="208"/>
        <end position="229"/>
    </location>
</feature>
<feature type="transmembrane region" description="Helical" evidence="6">
    <location>
        <begin position="12"/>
        <end position="32"/>
    </location>
</feature>
<accession>A0A1E3G1T0</accession>
<gene>
    <name evidence="7" type="ORF">A4H02_08650</name>
</gene>
<feature type="transmembrane region" description="Helical" evidence="6">
    <location>
        <begin position="357"/>
        <end position="376"/>
    </location>
</feature>
<organism evidence="7 8">
    <name type="scientific">Fervidobacterium thailandense</name>
    <dbReference type="NCBI Taxonomy" id="1008305"/>
    <lineage>
        <taxon>Bacteria</taxon>
        <taxon>Thermotogati</taxon>
        <taxon>Thermotogota</taxon>
        <taxon>Thermotogae</taxon>
        <taxon>Thermotogales</taxon>
        <taxon>Fervidobacteriaceae</taxon>
        <taxon>Fervidobacterium</taxon>
    </lineage>
</organism>
<dbReference type="GO" id="GO:0005886">
    <property type="term" value="C:plasma membrane"/>
    <property type="evidence" value="ECO:0007669"/>
    <property type="project" value="UniProtKB-SubCell"/>
</dbReference>
<dbReference type="AlphaFoldDB" id="A0A1E3G1T0"/>
<comment type="subcellular location">
    <subcellularLocation>
        <location evidence="1">Cell membrane</location>
        <topology evidence="1">Multi-pass membrane protein</topology>
    </subcellularLocation>
</comment>
<evidence type="ECO:0000256" key="4">
    <source>
        <dbReference type="ARBA" id="ARBA00022989"/>
    </source>
</evidence>
<protein>
    <recommendedName>
        <fullName evidence="9">Polysaccharide biosynthesis protein C-terminal domain-containing protein</fullName>
    </recommendedName>
</protein>